<dbReference type="GO" id="GO:0004674">
    <property type="term" value="F:protein serine/threonine kinase activity"/>
    <property type="evidence" value="ECO:0007669"/>
    <property type="project" value="UniProtKB-KW"/>
</dbReference>
<organism evidence="8 9">
    <name type="scientific">Synaphobranchus kaupii</name>
    <name type="common">Kaup's arrowtooth eel</name>
    <dbReference type="NCBI Taxonomy" id="118154"/>
    <lineage>
        <taxon>Eukaryota</taxon>
        <taxon>Metazoa</taxon>
        <taxon>Chordata</taxon>
        <taxon>Craniata</taxon>
        <taxon>Vertebrata</taxon>
        <taxon>Euteleostomi</taxon>
        <taxon>Actinopterygii</taxon>
        <taxon>Neopterygii</taxon>
        <taxon>Teleostei</taxon>
        <taxon>Anguilliformes</taxon>
        <taxon>Synaphobranchidae</taxon>
        <taxon>Synaphobranchus</taxon>
    </lineage>
</organism>
<dbReference type="AlphaFoldDB" id="A0A9Q1EC12"/>
<evidence type="ECO:0000313" key="9">
    <source>
        <dbReference type="Proteomes" id="UP001152622"/>
    </source>
</evidence>
<accession>A0A9Q1EC12</accession>
<keyword evidence="3" id="KW-0547">Nucleotide-binding</keyword>
<dbReference type="EMBL" id="JAINUF010000020">
    <property type="protein sequence ID" value="KAJ8336011.1"/>
    <property type="molecule type" value="Genomic_DNA"/>
</dbReference>
<feature type="domain" description="Protein kinase" evidence="7">
    <location>
        <begin position="1"/>
        <end position="289"/>
    </location>
</feature>
<dbReference type="Pfam" id="PF00069">
    <property type="entry name" value="Pkinase"/>
    <property type="match status" value="1"/>
</dbReference>
<evidence type="ECO:0000313" key="8">
    <source>
        <dbReference type="EMBL" id="KAJ8336011.1"/>
    </source>
</evidence>
<dbReference type="SUPFAM" id="SSF56112">
    <property type="entry name" value="Protein kinase-like (PK-like)"/>
    <property type="match status" value="1"/>
</dbReference>
<gene>
    <name evidence="8" type="ORF">SKAU_G00393540</name>
</gene>
<keyword evidence="9" id="KW-1185">Reference proteome</keyword>
<evidence type="ECO:0000256" key="2">
    <source>
        <dbReference type="ARBA" id="ARBA00022679"/>
    </source>
</evidence>
<dbReference type="Proteomes" id="UP001152622">
    <property type="component" value="Chromosome 20"/>
</dbReference>
<dbReference type="PROSITE" id="PS50011">
    <property type="entry name" value="PROTEIN_KINASE_DOM"/>
    <property type="match status" value="1"/>
</dbReference>
<proteinExistence type="predicted"/>
<keyword evidence="1" id="KW-0723">Serine/threonine-protein kinase</keyword>
<feature type="region of interest" description="Disordered" evidence="6">
    <location>
        <begin position="356"/>
        <end position="413"/>
    </location>
</feature>
<dbReference type="PANTHER" id="PTHR24058">
    <property type="entry name" value="DUAL SPECIFICITY PROTEIN KINASE"/>
    <property type="match status" value="1"/>
</dbReference>
<dbReference type="SMART" id="SM00220">
    <property type="entry name" value="S_TKc"/>
    <property type="match status" value="1"/>
</dbReference>
<dbReference type="GO" id="GO:0005737">
    <property type="term" value="C:cytoplasm"/>
    <property type="evidence" value="ECO:0007669"/>
    <property type="project" value="TreeGrafter"/>
</dbReference>
<dbReference type="PANTHER" id="PTHR24058:SF46">
    <property type="entry name" value="HOMEODOMAIN-INTERACTING PROTEIN KINASE 4"/>
    <property type="match status" value="1"/>
</dbReference>
<dbReference type="OrthoDB" id="437530at2759"/>
<sequence length="500" mass="57171">MLRRETRLLAALARENLEESHIVYFFESFRDKVHQHMVFEVLDKNLYHYQAEIDFKPLSIRDIRTITFQVLTALAKLKAIGIVHADIKPENVMLVDQHQHPFRVKLIDFGSSYTIDEVDTIRFSYLQTRYYRAPEVVLGLPFCEKMDMWSLGCMMAELYLGHPLYPASCELELAHYICESFGMPPTSMLDSASKTRYFFDLVKRRTGEPRWRLKPVQRRPSLSRKRSLRGHVVTSLARLEKGVPTAGFGGEDEAEVLDRWCMVDLLKRTLILDSEQRIGANQALRHLSVTLQHLRACDSSRQYYDFSLQGYREALIPRQPSANVPDRTLETPKEQRSLRSSLRAFFARLCVLKRKKMPGAPRPNSDLANGPQGPPGPRDEDDCVEGFGTAERKDDVANASQETLPLSQSSEVRNGLLQPPPCSTFPLWQGDHGAAYKLLATSVRWIPETPCLCRNLFSQTLDRVELVLEVVPLTPSQRRQCPAIVLNVRSLHSCDFTLLQ</sequence>
<evidence type="ECO:0000259" key="7">
    <source>
        <dbReference type="PROSITE" id="PS50011"/>
    </source>
</evidence>
<evidence type="ECO:0000256" key="1">
    <source>
        <dbReference type="ARBA" id="ARBA00022527"/>
    </source>
</evidence>
<dbReference type="InterPro" id="IPR000719">
    <property type="entry name" value="Prot_kinase_dom"/>
</dbReference>
<feature type="region of interest" description="Disordered" evidence="6">
    <location>
        <begin position="317"/>
        <end position="336"/>
    </location>
</feature>
<dbReference type="PROSITE" id="PS00108">
    <property type="entry name" value="PROTEIN_KINASE_ST"/>
    <property type="match status" value="1"/>
</dbReference>
<feature type="compositionally biased region" description="Polar residues" evidence="6">
    <location>
        <begin position="398"/>
        <end position="412"/>
    </location>
</feature>
<dbReference type="InterPro" id="IPR011009">
    <property type="entry name" value="Kinase-like_dom_sf"/>
</dbReference>
<evidence type="ECO:0000256" key="5">
    <source>
        <dbReference type="ARBA" id="ARBA00022840"/>
    </source>
</evidence>
<dbReference type="InterPro" id="IPR008271">
    <property type="entry name" value="Ser/Thr_kinase_AS"/>
</dbReference>
<feature type="compositionally biased region" description="Basic and acidic residues" evidence="6">
    <location>
        <begin position="327"/>
        <end position="336"/>
    </location>
</feature>
<evidence type="ECO:0000256" key="6">
    <source>
        <dbReference type="SAM" id="MobiDB-lite"/>
    </source>
</evidence>
<dbReference type="GO" id="GO:0005524">
    <property type="term" value="F:ATP binding"/>
    <property type="evidence" value="ECO:0007669"/>
    <property type="project" value="UniProtKB-KW"/>
</dbReference>
<dbReference type="Gene3D" id="1.10.510.10">
    <property type="entry name" value="Transferase(Phosphotransferase) domain 1"/>
    <property type="match status" value="1"/>
</dbReference>
<comment type="caution">
    <text evidence="8">The sequence shown here is derived from an EMBL/GenBank/DDBJ whole genome shotgun (WGS) entry which is preliminary data.</text>
</comment>
<evidence type="ECO:0000256" key="4">
    <source>
        <dbReference type="ARBA" id="ARBA00022777"/>
    </source>
</evidence>
<evidence type="ECO:0000256" key="3">
    <source>
        <dbReference type="ARBA" id="ARBA00022741"/>
    </source>
</evidence>
<reference evidence="8" key="1">
    <citation type="journal article" date="2023" name="Science">
        <title>Genome structures resolve the early diversification of teleost fishes.</title>
        <authorList>
            <person name="Parey E."/>
            <person name="Louis A."/>
            <person name="Montfort J."/>
            <person name="Bouchez O."/>
            <person name="Roques C."/>
            <person name="Iampietro C."/>
            <person name="Lluch J."/>
            <person name="Castinel A."/>
            <person name="Donnadieu C."/>
            <person name="Desvignes T."/>
            <person name="Floi Bucao C."/>
            <person name="Jouanno E."/>
            <person name="Wen M."/>
            <person name="Mejri S."/>
            <person name="Dirks R."/>
            <person name="Jansen H."/>
            <person name="Henkel C."/>
            <person name="Chen W.J."/>
            <person name="Zahm M."/>
            <person name="Cabau C."/>
            <person name="Klopp C."/>
            <person name="Thompson A.W."/>
            <person name="Robinson-Rechavi M."/>
            <person name="Braasch I."/>
            <person name="Lecointre G."/>
            <person name="Bobe J."/>
            <person name="Postlethwait J.H."/>
            <person name="Berthelot C."/>
            <person name="Roest Crollius H."/>
            <person name="Guiguen Y."/>
        </authorList>
    </citation>
    <scope>NUCLEOTIDE SEQUENCE</scope>
    <source>
        <strain evidence="8">WJC10195</strain>
    </source>
</reference>
<dbReference type="GO" id="GO:0004713">
    <property type="term" value="F:protein tyrosine kinase activity"/>
    <property type="evidence" value="ECO:0007669"/>
    <property type="project" value="TreeGrafter"/>
</dbReference>
<keyword evidence="2" id="KW-0808">Transferase</keyword>
<dbReference type="GO" id="GO:0005634">
    <property type="term" value="C:nucleus"/>
    <property type="evidence" value="ECO:0007669"/>
    <property type="project" value="TreeGrafter"/>
</dbReference>
<keyword evidence="5" id="KW-0067">ATP-binding</keyword>
<dbReference type="InterPro" id="IPR050494">
    <property type="entry name" value="Ser_Thr_dual-spec_kinase"/>
</dbReference>
<protein>
    <recommendedName>
        <fullName evidence="7">Protein kinase domain-containing protein</fullName>
    </recommendedName>
</protein>
<keyword evidence="4" id="KW-0418">Kinase</keyword>
<name>A0A9Q1EC12_SYNKA</name>